<evidence type="ECO:0000256" key="1">
    <source>
        <dbReference type="SAM" id="Phobius"/>
    </source>
</evidence>
<protein>
    <recommendedName>
        <fullName evidence="4">Signaling protein</fullName>
    </recommendedName>
</protein>
<evidence type="ECO:0008006" key="4">
    <source>
        <dbReference type="Google" id="ProtNLM"/>
    </source>
</evidence>
<keyword evidence="1" id="KW-1133">Transmembrane helix</keyword>
<feature type="transmembrane region" description="Helical" evidence="1">
    <location>
        <begin position="42"/>
        <end position="60"/>
    </location>
</feature>
<keyword evidence="3" id="KW-1185">Reference proteome</keyword>
<reference evidence="2 3" key="1">
    <citation type="submission" date="2020-08" db="EMBL/GenBank/DDBJ databases">
        <title>Genome sequence of Rhizobiales bacterium strain IZ6.</title>
        <authorList>
            <person name="Nakai R."/>
            <person name="Naganuma T."/>
        </authorList>
    </citation>
    <scope>NUCLEOTIDE SEQUENCE [LARGE SCALE GENOMIC DNA]</scope>
    <source>
        <strain evidence="2 3">IZ6</strain>
    </source>
</reference>
<evidence type="ECO:0000313" key="2">
    <source>
        <dbReference type="EMBL" id="BCJ89774.1"/>
    </source>
</evidence>
<dbReference type="RefSeq" id="WP_222876457.1">
    <property type="nucleotide sequence ID" value="NZ_AP023361.1"/>
</dbReference>
<dbReference type="AlphaFoldDB" id="A0A6S6QHV5"/>
<evidence type="ECO:0000313" key="3">
    <source>
        <dbReference type="Proteomes" id="UP000515317"/>
    </source>
</evidence>
<keyword evidence="1" id="KW-0812">Transmembrane</keyword>
<dbReference type="Proteomes" id="UP000515317">
    <property type="component" value="Chromosome"/>
</dbReference>
<gene>
    <name evidence="2" type="ORF">IZ6_05090</name>
</gene>
<keyword evidence="1" id="KW-0472">Membrane</keyword>
<organism evidence="2 3">
    <name type="scientific">Terrihabitans soli</name>
    <dbReference type="NCBI Taxonomy" id="708113"/>
    <lineage>
        <taxon>Bacteria</taxon>
        <taxon>Pseudomonadati</taxon>
        <taxon>Pseudomonadota</taxon>
        <taxon>Alphaproteobacteria</taxon>
        <taxon>Hyphomicrobiales</taxon>
        <taxon>Terrihabitans</taxon>
    </lineage>
</organism>
<proteinExistence type="predicted"/>
<sequence>MALNGKNALTVLSATILVGVELLVAGVAGGWALAGMFGLGEIGAWVLEAAGAVLALYFVAQFWRSANRVEPIVE</sequence>
<dbReference type="EMBL" id="AP023361">
    <property type="protein sequence ID" value="BCJ89774.1"/>
    <property type="molecule type" value="Genomic_DNA"/>
</dbReference>
<accession>A0A6S6QHV5</accession>
<feature type="transmembrane region" description="Helical" evidence="1">
    <location>
        <begin position="12"/>
        <end position="36"/>
    </location>
</feature>
<dbReference type="KEGG" id="tso:IZ6_05090"/>
<name>A0A6S6QHV5_9HYPH</name>